<evidence type="ECO:0000313" key="3">
    <source>
        <dbReference type="Proteomes" id="UP000297635"/>
    </source>
</evidence>
<reference evidence="2 3" key="1">
    <citation type="submission" date="2019-02" db="EMBL/GenBank/DDBJ databases">
        <title>Isolation and identification of novel species under the genus Muribaculum.</title>
        <authorList>
            <person name="Miyake S."/>
            <person name="Ding Y."/>
            <person name="Low A."/>
            <person name="Soh M."/>
            <person name="Seedorf H."/>
        </authorList>
    </citation>
    <scope>NUCLEOTIDE SEQUENCE [LARGE SCALE GENOMIC DNA]</scope>
    <source>
        <strain evidence="2 3">TLL-A3</strain>
    </source>
</reference>
<name>A0A4Z0V842_9BACT</name>
<dbReference type="GO" id="GO:0016787">
    <property type="term" value="F:hydrolase activity"/>
    <property type="evidence" value="ECO:0007669"/>
    <property type="project" value="UniProtKB-KW"/>
</dbReference>
<dbReference type="InterPro" id="IPR051044">
    <property type="entry name" value="MAG_DAG_Lipase"/>
</dbReference>
<dbReference type="PANTHER" id="PTHR11614">
    <property type="entry name" value="PHOSPHOLIPASE-RELATED"/>
    <property type="match status" value="1"/>
</dbReference>
<dbReference type="InterPro" id="IPR029058">
    <property type="entry name" value="AB_hydrolase_fold"/>
</dbReference>
<keyword evidence="2" id="KW-0378">Hydrolase</keyword>
<dbReference type="Pfam" id="PF12146">
    <property type="entry name" value="Hydrolase_4"/>
    <property type="match status" value="1"/>
</dbReference>
<dbReference type="AlphaFoldDB" id="A0A4Z0V842"/>
<keyword evidence="3" id="KW-1185">Reference proteome</keyword>
<dbReference type="Gene3D" id="3.40.50.1820">
    <property type="entry name" value="alpha/beta hydrolase"/>
    <property type="match status" value="1"/>
</dbReference>
<proteinExistence type="predicted"/>
<gene>
    <name evidence="2" type="ORF">EZ315_02045</name>
</gene>
<evidence type="ECO:0000313" key="2">
    <source>
        <dbReference type="EMBL" id="TGG39542.1"/>
    </source>
</evidence>
<dbReference type="GeneID" id="82148555"/>
<dbReference type="Proteomes" id="UP000297635">
    <property type="component" value="Unassembled WGS sequence"/>
</dbReference>
<accession>A0A4Z0V842</accession>
<dbReference type="EMBL" id="SJSA01000001">
    <property type="protein sequence ID" value="TGG39542.1"/>
    <property type="molecule type" value="Genomic_DNA"/>
</dbReference>
<dbReference type="InterPro" id="IPR022742">
    <property type="entry name" value="Hydrolase_4"/>
</dbReference>
<protein>
    <submittedName>
        <fullName evidence="2">Alpha/beta hydrolase</fullName>
    </submittedName>
</protein>
<dbReference type="SUPFAM" id="SSF53474">
    <property type="entry name" value="alpha/beta-Hydrolases"/>
    <property type="match status" value="1"/>
</dbReference>
<evidence type="ECO:0000259" key="1">
    <source>
        <dbReference type="Pfam" id="PF12146"/>
    </source>
</evidence>
<dbReference type="RefSeq" id="WP_135470175.1">
    <property type="nucleotide sequence ID" value="NZ_CASJDB010000007.1"/>
</dbReference>
<feature type="domain" description="Serine aminopeptidase S33" evidence="1">
    <location>
        <begin position="65"/>
        <end position="268"/>
    </location>
</feature>
<sequence length="339" mass="38074">MKIILILVLLIQCVLPMRGAVKSVWQQDVLGDGYEMRYVDQGSDYSGAVVSTIVRKCVPDTSAERRRGVLYVHGFNDYFFNADMGDRFVAQGYDFYAVDLRKYGRSVMKGQRMFEMRDVSEYFADIDSALSVMRRSGVDEIALMGHSTGGLITACFMASNPGAKVDALVLNSPFLDWNLGWKERLVPLISWLGGIVPDMPVAQGESTAYAESLLKEHHGDWSYDTRWKLSQSPDVTAGWVRAIDRAQKSLRDGKADIKVPILLMYSSESVNGDEWTPAHNRADGVLDVNDIRRYGRMLGPDVTCLRVDGGLHDLMLSNQRLLSVLYPRIFSWLGKELPK</sequence>
<organism evidence="2 3">
    <name type="scientific">Duncaniella freteri</name>
    <dbReference type="NCBI Taxonomy" id="2530391"/>
    <lineage>
        <taxon>Bacteria</taxon>
        <taxon>Pseudomonadati</taxon>
        <taxon>Bacteroidota</taxon>
        <taxon>Bacteroidia</taxon>
        <taxon>Bacteroidales</taxon>
        <taxon>Muribaculaceae</taxon>
        <taxon>Duncaniella</taxon>
    </lineage>
</organism>
<comment type="caution">
    <text evidence="2">The sequence shown here is derived from an EMBL/GenBank/DDBJ whole genome shotgun (WGS) entry which is preliminary data.</text>
</comment>